<feature type="region of interest" description="Disordered" evidence="1">
    <location>
        <begin position="786"/>
        <end position="815"/>
    </location>
</feature>
<feature type="compositionally biased region" description="Basic and acidic residues" evidence="1">
    <location>
        <begin position="1531"/>
        <end position="1541"/>
    </location>
</feature>
<feature type="region of interest" description="Disordered" evidence="1">
    <location>
        <begin position="1"/>
        <end position="33"/>
    </location>
</feature>
<accession>A0A8J5ZQW9</accession>
<feature type="region of interest" description="Disordered" evidence="1">
    <location>
        <begin position="1612"/>
        <end position="1632"/>
    </location>
</feature>
<evidence type="ECO:0000313" key="2">
    <source>
        <dbReference type="EMBL" id="KAG8505487.1"/>
    </source>
</evidence>
<feature type="non-terminal residue" evidence="2">
    <location>
        <position position="1810"/>
    </location>
</feature>
<reference evidence="2" key="1">
    <citation type="journal article" date="2021" name="Evol. Appl.">
        <title>The genome of the Pyrenean desman and the effects of bottlenecks and inbreeding on the genomic landscape of an endangered species.</title>
        <authorList>
            <person name="Escoda L."/>
            <person name="Castresana J."/>
        </authorList>
    </citation>
    <scope>NUCLEOTIDE SEQUENCE</scope>
    <source>
        <strain evidence="2">IBE-C5619</strain>
    </source>
</reference>
<comment type="caution">
    <text evidence="2">The sequence shown here is derived from an EMBL/GenBank/DDBJ whole genome shotgun (WGS) entry which is preliminary data.</text>
</comment>
<feature type="region of interest" description="Disordered" evidence="1">
    <location>
        <begin position="287"/>
        <end position="338"/>
    </location>
</feature>
<feature type="non-terminal residue" evidence="2">
    <location>
        <position position="1"/>
    </location>
</feature>
<protein>
    <submittedName>
        <fullName evidence="2">Calmodulin-binding transcription activator 1</fullName>
    </submittedName>
</protein>
<proteinExistence type="predicted"/>
<feature type="region of interest" description="Disordered" evidence="1">
    <location>
        <begin position="1477"/>
        <end position="1588"/>
    </location>
</feature>
<dbReference type="OrthoDB" id="9604667at2759"/>
<feature type="compositionally biased region" description="Basic residues" evidence="1">
    <location>
        <begin position="1568"/>
        <end position="1581"/>
    </location>
</feature>
<keyword evidence="3" id="KW-1185">Reference proteome</keyword>
<feature type="compositionally biased region" description="Low complexity" evidence="1">
    <location>
        <begin position="1499"/>
        <end position="1508"/>
    </location>
</feature>
<feature type="region of interest" description="Disordered" evidence="1">
    <location>
        <begin position="491"/>
        <end position="518"/>
    </location>
</feature>
<name>A0A8J5ZQW9_GALPY</name>
<organism evidence="2 3">
    <name type="scientific">Galemys pyrenaicus</name>
    <name type="common">Iberian desman</name>
    <name type="synonym">Pyrenean desman</name>
    <dbReference type="NCBI Taxonomy" id="202257"/>
    <lineage>
        <taxon>Eukaryota</taxon>
        <taxon>Metazoa</taxon>
        <taxon>Chordata</taxon>
        <taxon>Craniata</taxon>
        <taxon>Vertebrata</taxon>
        <taxon>Euteleostomi</taxon>
        <taxon>Mammalia</taxon>
        <taxon>Eutheria</taxon>
        <taxon>Laurasiatheria</taxon>
        <taxon>Eulipotyphla</taxon>
        <taxon>Talpidae</taxon>
        <taxon>Galemys</taxon>
    </lineage>
</organism>
<evidence type="ECO:0000256" key="1">
    <source>
        <dbReference type="SAM" id="MobiDB-lite"/>
    </source>
</evidence>
<sequence length="1810" mass="190913">VPYEAPVPRPGFTSATSTLRRGPTGGGNACTPGSASPASEPLCLGSACPGPLTSGLPGLFLGLVLSGPVHAGLLLVTEPRRACPPRWRRLPSGRRAVSCSRVGWGRSCTAPGVGTPLWFVFSLLDALEAVACSGPELVGRGGVFRAPDTTLRCGQRVGIWRVQLAPSPDRYCSFVGSQARVLLVCPAVPAAAPEGVLPPGARWLARMPLSVRWCLARPERIRRPASSVLADRVSGLHLRVFGLRQLGHFTETVREHVLLLRTAAHTGVGGLGSCGLEGPHVWPPLSSRPAVASGAAQSRLRPGQEPTVPTEPASRRDRLPGRARGGLRPSGWERGMRGVPGNGELLGFLRKSIRGPGSLFMPPLRACDCVRTGPSSASLLAGSLQRAPAACGLQGAGAAPSRPADTSEGARSGPGARKRTGQSEDRPQDDNMAHRRSREREVAGPQVLRVEEPGKQRGRPRPWKLWEEPFEASKRWRGAGWAKAVLVEGASKRPPASFSGPPPPPPPPAPPPPRIPMVGDPLLSCALRRGPGPPLGWEGAASLRHSRAPTTLCSTGLWPPGLGVSETRRDAFLMGLPLCSLAWCPPVPRGLWFSWLQRMLVCTGAACLRSSSRVLMCISLLQCVKEQGPELGKQLLAGVWRGVVKGGCDCGVWLCDTRPRCDWTSQVSPRAEWGAGEGSPGRQRAAWRCVLSSDAALSLSVRAARCRRRVRGGSFRHRFPCSGLSENEGSSEGVRGVSLLGTGQAGRVPWRGLPACGRWSPPELCPLLWSADGCRLRRGRACGGRRRGQRARAGPWREPAVETEQDGVKRTGQEEHRVGLCAEGRRKESGAALRGVEARKGSLAPLRAQQGPRFPEGCLGRGLSSLPSSAGPAGSTCSQLRPLCAPDPRRTSSPCRGQGRRVDEHRALAVWPWGSDGVLTGVSVPAHVGLGGRVLGVAWPAGVGRKQRGAGWVSAECAGARRRGFLGSPPPGALVSWRPSSGRWGAVLSLTPNVPGARSQAQGPRWCPLRFSLFGQQRAPQGDGVVCGTWPEAASEAACLHRSSAAVGRAPTPPGLPGGPAAALGAAPAAARVPVSGDAAAPAWLRAPGVSSARVCRAGPRLPAEAHARLAGPGCRVLGAPSCGWPLAQWRVLRNRRRVRLWVVALHVCTGISTKCGRFNAPHGPGAAPARDRRGRLLVLCAGGAAAPAAPCSQLEPRILRPLPRTAAGCYRRSSGSFRLREEVRGAWEPLLSFSRVGAVFTCSSGSPAPGGAHGMEGQPICPLTRHVVFLVARLCCCLRQTPTVEGRTVAPLWPLLGTVAAGHHTELLAGALLLLVPLGQPSVTCVCGGKGTALLRASLPLALELPSRTAVCPVVSALSGVWGPKCGRPAPPHKCILRWSGCSPSTRTARLFLGRGLLESPPAQPARQRRPLRSPLSALHPDRWCSCWRAPEGHGRGQYEEGASCERCLLGAWGQQRLLWGANLTQRGEGWADALTRRPQGGAAPALTPSGPGGQDGGSSPRLSPVLLLPPQPPPAVQLLEGELGGGPTERTRWGRRGTDRGAPAWSAPPRQVCGRPARRPGQSAPARRRSSSARLRGCRRQPSAEEETRWGSRLVLRVSGGVFCRRLTPDRAQAARQPPEGSLSPLTGALPHFDAGTVVTSWRTVLLPLRGSACDLRRGHAALSLAVVYRGRLGLGVPDRFPPAPAPAPSQITRAGRGAPDRGFSMPGVGGQGFLAAEPQCGGGGVAGRSVLGPGRGPENAWKCRPSVSQSVFCGTSTYCVLNTVPPIEDDHGNSNSSHVKIFLPKKLLECLPKCSSLPKERHRWNTN</sequence>
<evidence type="ECO:0000313" key="3">
    <source>
        <dbReference type="Proteomes" id="UP000700334"/>
    </source>
</evidence>
<feature type="compositionally biased region" description="Basic and acidic residues" evidence="1">
    <location>
        <begin position="806"/>
        <end position="815"/>
    </location>
</feature>
<dbReference type="Proteomes" id="UP000700334">
    <property type="component" value="Unassembled WGS sequence"/>
</dbReference>
<feature type="region of interest" description="Disordered" evidence="1">
    <location>
        <begin position="393"/>
        <end position="461"/>
    </location>
</feature>
<dbReference type="EMBL" id="JAGFMF010012255">
    <property type="protein sequence ID" value="KAG8505487.1"/>
    <property type="molecule type" value="Genomic_DNA"/>
</dbReference>
<feature type="compositionally biased region" description="Pro residues" evidence="1">
    <location>
        <begin position="500"/>
        <end position="515"/>
    </location>
</feature>
<feature type="compositionally biased region" description="Basic and acidic residues" evidence="1">
    <location>
        <begin position="421"/>
        <end position="442"/>
    </location>
</feature>
<gene>
    <name evidence="2" type="ORF">J0S82_016231</name>
</gene>